<protein>
    <recommendedName>
        <fullName evidence="2">Diphthine--ammonia ligase</fullName>
        <ecNumber evidence="1">6.3.1.14</ecNumber>
    </recommendedName>
    <alternativeName>
        <fullName evidence="3">Diphthamide synthase</fullName>
    </alternativeName>
    <alternativeName>
        <fullName evidence="4">Diphthamide synthetase</fullName>
    </alternativeName>
</protein>
<evidence type="ECO:0000256" key="5">
    <source>
        <dbReference type="ARBA" id="ARBA00048108"/>
    </source>
</evidence>
<dbReference type="Gene3D" id="3.90.1490.10">
    <property type="entry name" value="putative n-type atp pyrophosphatase, domain 2"/>
    <property type="match status" value="1"/>
</dbReference>
<evidence type="ECO:0000313" key="7">
    <source>
        <dbReference type="EMBL" id="GAQ91290.1"/>
    </source>
</evidence>
<evidence type="ECO:0000259" key="6">
    <source>
        <dbReference type="Pfam" id="PF01902"/>
    </source>
</evidence>
<keyword evidence="8" id="KW-1185">Reference proteome</keyword>
<dbReference type="PANTHER" id="PTHR12196">
    <property type="entry name" value="DOMAIN OF UNKNOWN FUNCTION 71 DUF71 -CONTAINING PROTEIN"/>
    <property type="match status" value="1"/>
</dbReference>
<dbReference type="GO" id="GO:0017178">
    <property type="term" value="F:diphthine-ammonia ligase activity"/>
    <property type="evidence" value="ECO:0007669"/>
    <property type="project" value="UniProtKB-EC"/>
</dbReference>
<proteinExistence type="predicted"/>
<dbReference type="Gene3D" id="3.40.50.620">
    <property type="entry name" value="HUPs"/>
    <property type="match status" value="1"/>
</dbReference>
<dbReference type="EMBL" id="DF237708">
    <property type="protein sequence ID" value="GAQ91290.1"/>
    <property type="molecule type" value="Genomic_DNA"/>
</dbReference>
<dbReference type="NCBIfam" id="TIGR00290">
    <property type="entry name" value="MJ0570_dom"/>
    <property type="match status" value="1"/>
</dbReference>
<dbReference type="AlphaFoldDB" id="A0A1Y1IKB6"/>
<sequence length="218" mass="23508">MGSKAAVLWTGGKDCCLALHEAHSLGYFVTALVTFVPEVNPGFLAHPLPLMALQAEALDLPHLQIVIGVPYKESYIKAITDLGSQHGIETLVTGDIDLINGAPNWIRECAEGTGVGVLTPLWQLPRGVILDKMLTSGLDVRMTCVKMPLLGVEWLGRKLDRAAVDELIELERGGVVDACGENGEFHTMVVDAPLFLKRIVVEGFSVGRLSMVSIRPAN</sequence>
<dbReference type="InterPro" id="IPR002761">
    <property type="entry name" value="Diphthami_syn_dom"/>
</dbReference>
<dbReference type="InterPro" id="IPR030662">
    <property type="entry name" value="DPH6/MJ0570"/>
</dbReference>
<reference evidence="7 8" key="1">
    <citation type="journal article" date="2014" name="Nat. Commun.">
        <title>Klebsormidium flaccidum genome reveals primary factors for plant terrestrial adaptation.</title>
        <authorList>
            <person name="Hori K."/>
            <person name="Maruyama F."/>
            <person name="Fujisawa T."/>
            <person name="Togashi T."/>
            <person name="Yamamoto N."/>
            <person name="Seo M."/>
            <person name="Sato S."/>
            <person name="Yamada T."/>
            <person name="Mori H."/>
            <person name="Tajima N."/>
            <person name="Moriyama T."/>
            <person name="Ikeuchi M."/>
            <person name="Watanabe M."/>
            <person name="Wada H."/>
            <person name="Kobayashi K."/>
            <person name="Saito M."/>
            <person name="Masuda T."/>
            <person name="Sasaki-Sekimoto Y."/>
            <person name="Mashiguchi K."/>
            <person name="Awai K."/>
            <person name="Shimojima M."/>
            <person name="Masuda S."/>
            <person name="Iwai M."/>
            <person name="Nobusawa T."/>
            <person name="Narise T."/>
            <person name="Kondo S."/>
            <person name="Saito H."/>
            <person name="Sato R."/>
            <person name="Murakawa M."/>
            <person name="Ihara Y."/>
            <person name="Oshima-Yamada Y."/>
            <person name="Ohtaka K."/>
            <person name="Satoh M."/>
            <person name="Sonobe K."/>
            <person name="Ishii M."/>
            <person name="Ohtani R."/>
            <person name="Kanamori-Sato M."/>
            <person name="Honoki R."/>
            <person name="Miyazaki D."/>
            <person name="Mochizuki H."/>
            <person name="Umetsu J."/>
            <person name="Higashi K."/>
            <person name="Shibata D."/>
            <person name="Kamiya Y."/>
            <person name="Sato N."/>
            <person name="Nakamura Y."/>
            <person name="Tabata S."/>
            <person name="Ida S."/>
            <person name="Kurokawa K."/>
            <person name="Ohta H."/>
        </authorList>
    </citation>
    <scope>NUCLEOTIDE SEQUENCE [LARGE SCALE GENOMIC DNA]</scope>
    <source>
        <strain evidence="7 8">NIES-2285</strain>
    </source>
</reference>
<evidence type="ECO:0000313" key="8">
    <source>
        <dbReference type="Proteomes" id="UP000054558"/>
    </source>
</evidence>
<dbReference type="OMA" id="GDMFCNG"/>
<dbReference type="InterPro" id="IPR014729">
    <property type="entry name" value="Rossmann-like_a/b/a_fold"/>
</dbReference>
<dbReference type="STRING" id="105231.A0A1Y1IKB6"/>
<name>A0A1Y1IKB6_KLENI</name>
<evidence type="ECO:0000256" key="3">
    <source>
        <dbReference type="ARBA" id="ARBA00029814"/>
    </source>
</evidence>
<evidence type="ECO:0000256" key="4">
    <source>
        <dbReference type="ARBA" id="ARBA00031552"/>
    </source>
</evidence>
<dbReference type="Proteomes" id="UP000054558">
    <property type="component" value="Unassembled WGS sequence"/>
</dbReference>
<organism evidence="7 8">
    <name type="scientific">Klebsormidium nitens</name>
    <name type="common">Green alga</name>
    <name type="synonym">Ulothrix nitens</name>
    <dbReference type="NCBI Taxonomy" id="105231"/>
    <lineage>
        <taxon>Eukaryota</taxon>
        <taxon>Viridiplantae</taxon>
        <taxon>Streptophyta</taxon>
        <taxon>Klebsormidiophyceae</taxon>
        <taxon>Klebsormidiales</taxon>
        <taxon>Klebsormidiaceae</taxon>
        <taxon>Klebsormidium</taxon>
    </lineage>
</organism>
<dbReference type="CDD" id="cd01994">
    <property type="entry name" value="AANH_PF0828-like"/>
    <property type="match status" value="1"/>
</dbReference>
<comment type="catalytic activity">
    <reaction evidence="5">
        <text>diphthine-[translation elongation factor 2] + NH4(+) + ATP = diphthamide-[translation elongation factor 2] + AMP + diphosphate + H(+)</text>
        <dbReference type="Rhea" id="RHEA:19753"/>
        <dbReference type="Rhea" id="RHEA-COMP:10172"/>
        <dbReference type="Rhea" id="RHEA-COMP:10174"/>
        <dbReference type="ChEBI" id="CHEBI:15378"/>
        <dbReference type="ChEBI" id="CHEBI:16692"/>
        <dbReference type="ChEBI" id="CHEBI:28938"/>
        <dbReference type="ChEBI" id="CHEBI:30616"/>
        <dbReference type="ChEBI" id="CHEBI:33019"/>
        <dbReference type="ChEBI" id="CHEBI:82696"/>
        <dbReference type="ChEBI" id="CHEBI:456215"/>
        <dbReference type="EC" id="6.3.1.14"/>
    </reaction>
</comment>
<dbReference type="EC" id="6.3.1.14" evidence="1"/>
<accession>A0A1Y1IKB6</accession>
<dbReference type="OrthoDB" id="686384at2759"/>
<evidence type="ECO:0000256" key="1">
    <source>
        <dbReference type="ARBA" id="ARBA00012089"/>
    </source>
</evidence>
<dbReference type="SUPFAM" id="SSF52402">
    <property type="entry name" value="Adenine nucleotide alpha hydrolases-like"/>
    <property type="match status" value="1"/>
</dbReference>
<feature type="domain" description="Diphthamide synthase" evidence="6">
    <location>
        <begin position="4"/>
        <end position="202"/>
    </location>
</feature>
<dbReference type="PANTHER" id="PTHR12196:SF2">
    <property type="entry name" value="DIPHTHINE--AMMONIA LIGASE"/>
    <property type="match status" value="1"/>
</dbReference>
<evidence type="ECO:0000256" key="2">
    <source>
        <dbReference type="ARBA" id="ARBA00018426"/>
    </source>
</evidence>
<dbReference type="Pfam" id="PF01902">
    <property type="entry name" value="Diphthami_syn_2"/>
    <property type="match status" value="1"/>
</dbReference>
<gene>
    <name evidence="7" type="ORF">KFL_007590040</name>
</gene>